<feature type="domain" description="C2H2-type" evidence="13">
    <location>
        <begin position="511"/>
        <end position="538"/>
    </location>
</feature>
<dbReference type="SMART" id="SM00355">
    <property type="entry name" value="ZnF_C2H2"/>
    <property type="match status" value="16"/>
</dbReference>
<dbReference type="Gene3D" id="3.30.160.60">
    <property type="entry name" value="Classic Zinc Finger"/>
    <property type="match status" value="13"/>
</dbReference>
<feature type="domain" description="C2H2-type" evidence="13">
    <location>
        <begin position="901"/>
        <end position="928"/>
    </location>
</feature>
<dbReference type="PROSITE" id="PS50157">
    <property type="entry name" value="ZINC_FINGER_C2H2_2"/>
    <property type="match status" value="14"/>
</dbReference>
<feature type="domain" description="SET" evidence="14">
    <location>
        <begin position="72"/>
        <end position="257"/>
    </location>
</feature>
<feature type="domain" description="C2H2-type" evidence="13">
    <location>
        <begin position="769"/>
        <end position="791"/>
    </location>
</feature>
<dbReference type="Pfam" id="PF21549">
    <property type="entry name" value="PRDM2_PR"/>
    <property type="match status" value="1"/>
</dbReference>
<dbReference type="PROSITE" id="PS00028">
    <property type="entry name" value="ZINC_FINGER_C2H2_1"/>
    <property type="match status" value="12"/>
</dbReference>
<dbReference type="FunFam" id="3.30.160.60:FF:002343">
    <property type="entry name" value="Zinc finger protein 33A"/>
    <property type="match status" value="2"/>
</dbReference>
<evidence type="ECO:0000256" key="1">
    <source>
        <dbReference type="ARBA" id="ARBA00004123"/>
    </source>
</evidence>
<feature type="domain" description="C2H2-type" evidence="13">
    <location>
        <begin position="845"/>
        <end position="872"/>
    </location>
</feature>
<dbReference type="PROSITE" id="PS50280">
    <property type="entry name" value="SET"/>
    <property type="match status" value="1"/>
</dbReference>
<protein>
    <recommendedName>
        <fullName evidence="17">Histone-lysine N-methyltransferase PRDM9</fullName>
    </recommendedName>
</protein>
<reference evidence="15" key="1">
    <citation type="submission" date="2023-07" db="EMBL/GenBank/DDBJ databases">
        <title>Chromosome-level Genome Assembly of Striped Snakehead (Channa striata).</title>
        <authorList>
            <person name="Liu H."/>
        </authorList>
    </citation>
    <scope>NUCLEOTIDE SEQUENCE</scope>
    <source>
        <strain evidence="15">Gz</strain>
        <tissue evidence="15">Muscle</tissue>
    </source>
</reference>
<dbReference type="GO" id="GO:0042054">
    <property type="term" value="F:histone methyltransferase activity"/>
    <property type="evidence" value="ECO:0007669"/>
    <property type="project" value="InterPro"/>
</dbReference>
<evidence type="ECO:0000256" key="12">
    <source>
        <dbReference type="SAM" id="MobiDB-lite"/>
    </source>
</evidence>
<evidence type="ECO:0000256" key="9">
    <source>
        <dbReference type="ARBA" id="ARBA00022833"/>
    </source>
</evidence>
<dbReference type="InterPro" id="IPR013087">
    <property type="entry name" value="Znf_C2H2_type"/>
</dbReference>
<dbReference type="Proteomes" id="UP001187415">
    <property type="component" value="Unassembled WGS sequence"/>
</dbReference>
<dbReference type="CDD" id="cd19193">
    <property type="entry name" value="PR-SET_PRDM7_9"/>
    <property type="match status" value="1"/>
</dbReference>
<feature type="domain" description="C2H2-type" evidence="13">
    <location>
        <begin position="482"/>
        <end position="510"/>
    </location>
</feature>
<dbReference type="FunFam" id="3.30.160.60:FF:000100">
    <property type="entry name" value="Zinc finger 45-like"/>
    <property type="match status" value="1"/>
</dbReference>
<evidence type="ECO:0000256" key="4">
    <source>
        <dbReference type="ARBA" id="ARBA00022679"/>
    </source>
</evidence>
<keyword evidence="4" id="KW-0808">Transferase</keyword>
<feature type="compositionally biased region" description="Basic and acidic residues" evidence="12">
    <location>
        <begin position="449"/>
        <end position="459"/>
    </location>
</feature>
<dbReference type="InterPro" id="IPR046341">
    <property type="entry name" value="SET_dom_sf"/>
</dbReference>
<feature type="compositionally biased region" description="Basic and acidic residues" evidence="12">
    <location>
        <begin position="575"/>
        <end position="585"/>
    </location>
</feature>
<evidence type="ECO:0000313" key="15">
    <source>
        <dbReference type="EMBL" id="KAK2820630.1"/>
    </source>
</evidence>
<keyword evidence="16" id="KW-1185">Reference proteome</keyword>
<comment type="similarity">
    <text evidence="2">Belongs to the krueppel C2H2-type zinc-finger protein family.</text>
</comment>
<name>A0AA88ITW4_CHASR</name>
<keyword evidence="8 11" id="KW-0863">Zinc-finger</keyword>
<feature type="compositionally biased region" description="Polar residues" evidence="12">
    <location>
        <begin position="608"/>
        <end position="619"/>
    </location>
</feature>
<dbReference type="InterPro" id="IPR050826">
    <property type="entry name" value="Krueppel_C2H2_ZnFinger"/>
</dbReference>
<dbReference type="InterPro" id="IPR036236">
    <property type="entry name" value="Znf_C2H2_sf"/>
</dbReference>
<sequence length="981" mass="110202">MGEQCICLRLKQTLLNPGEQNKPRSVTAVNRLESGLMSDRSNGIEWVETTEEVVITEECLVATDSSTSAVISVLEPAQTPIQKLLDTVAQGDNPEGGDGFYCEECLTLFQDQSDPTNINGPSFILDFPTSTGVPQRALLTLPYGLMIGRSSIPSAGVGVINHGPVVSPGMHFGPYEGEVTTSENAMASGFSWEIYKGEDQYEYIDAARESHSNWMRYINCARNRDEANLLAVQYKGSILFHCCRTIHPGDELMVWPSSKLLASFSEAWTQMWLVKLNAAESNSAAAAQIFLCPHCQLSFTTEAFLHRHTENFHAPPAGDYITSAAEEAEPGHHTSTDDSGHSAAAPLVVLSVDSVNPESKTCGDCGKIFKQVPHLRRHKLCVHSNKRPYCCSQCKRTFSQASGLIRHQLVHRKQALIKLPNQDKVLTKKEENLTQGSETYDTECPGVSDETKENTASETIREATDVPETGSSYAGEAETCQSNCSDCGKTFTNEVSLKKHKLTVHERLRPYVCTVCQKCFGQYNDLTRHLRCHQKETKSQEKINPPEEPSTMPFSCAECSLAFSAVDTLEQHISEHHSQDTTMEHQDEDPAFADDQSHDPDFVPQPSEAETVQSVQTLPSRRPQRLRARSKISAITKLIAPKRRADTCKKPLNSHTETEQSCTESGTPAARNAKLMKYKWFSCNRCKRTYGNPEDLKAHKCALRQHKCGQCGATFNKSGFLKRHEQTVHQRSKSYSCDRCDKVFSTAGNLKQHQKSNTCMKYHCTSELFSCSYCQFSFTMKSYLIKHVKRHHPVEYLSHCDSDSLMVPLEEEAPNEYKCPHCGKSCGSAKAFKSHTCFQQVKVLYLCTDCGKGFTNHYGLKQHQRIHTGEKPYSCPHCTKSFSYTGQLNVHLRTHTGEKPYLCTHCGESFRQSGDLKRHERKHTGVRPYSCPECCKSFSRPQSLKAHQMLHLGQRMFKCTQCGKSFSRNYHLRRHHQKMHL</sequence>
<evidence type="ECO:0000256" key="8">
    <source>
        <dbReference type="ARBA" id="ARBA00022771"/>
    </source>
</evidence>
<dbReference type="GO" id="GO:0008270">
    <property type="term" value="F:zinc ion binding"/>
    <property type="evidence" value="ECO:0007669"/>
    <property type="project" value="UniProtKB-KW"/>
</dbReference>
<evidence type="ECO:0000256" key="7">
    <source>
        <dbReference type="ARBA" id="ARBA00022737"/>
    </source>
</evidence>
<dbReference type="FunFam" id="3.30.160.60:FF:000446">
    <property type="entry name" value="Zinc finger protein"/>
    <property type="match status" value="1"/>
</dbReference>
<evidence type="ECO:0008006" key="17">
    <source>
        <dbReference type="Google" id="ProtNLM"/>
    </source>
</evidence>
<keyword evidence="9" id="KW-0862">Zinc</keyword>
<dbReference type="PANTHER" id="PTHR24377">
    <property type="entry name" value="IP01015P-RELATED"/>
    <property type="match status" value="1"/>
</dbReference>
<feature type="domain" description="C2H2-type" evidence="13">
    <location>
        <begin position="290"/>
        <end position="318"/>
    </location>
</feature>
<keyword evidence="10" id="KW-0539">Nucleus</keyword>
<proteinExistence type="inferred from homology"/>
<dbReference type="GO" id="GO:0032259">
    <property type="term" value="P:methylation"/>
    <property type="evidence" value="ECO:0007669"/>
    <property type="project" value="UniProtKB-KW"/>
</dbReference>
<keyword evidence="7" id="KW-0677">Repeat</keyword>
<evidence type="ECO:0000256" key="2">
    <source>
        <dbReference type="ARBA" id="ARBA00006991"/>
    </source>
</evidence>
<evidence type="ECO:0000256" key="5">
    <source>
        <dbReference type="ARBA" id="ARBA00022691"/>
    </source>
</evidence>
<gene>
    <name evidence="15" type="ORF">Q5P01_023589</name>
</gene>
<dbReference type="InterPro" id="IPR044417">
    <property type="entry name" value="PRDM7_9_PR-SET"/>
</dbReference>
<comment type="caution">
    <text evidence="15">The sequence shown here is derived from an EMBL/GenBank/DDBJ whole genome shotgun (WGS) entry which is preliminary data.</text>
</comment>
<evidence type="ECO:0000256" key="10">
    <source>
        <dbReference type="ARBA" id="ARBA00023242"/>
    </source>
</evidence>
<feature type="domain" description="C2H2-type" evidence="13">
    <location>
        <begin position="929"/>
        <end position="956"/>
    </location>
</feature>
<feature type="domain" description="C2H2-type" evidence="13">
    <location>
        <begin position="389"/>
        <end position="416"/>
    </location>
</feature>
<dbReference type="AlphaFoldDB" id="A0AA88ITW4"/>
<evidence type="ECO:0000256" key="3">
    <source>
        <dbReference type="ARBA" id="ARBA00022603"/>
    </source>
</evidence>
<dbReference type="SUPFAM" id="SSF82199">
    <property type="entry name" value="SET domain"/>
    <property type="match status" value="1"/>
</dbReference>
<dbReference type="FunFam" id="3.30.160.60:FF:000688">
    <property type="entry name" value="zinc finger protein 197 isoform X1"/>
    <property type="match status" value="1"/>
</dbReference>
<organism evidence="15 16">
    <name type="scientific">Channa striata</name>
    <name type="common">Snakehead murrel</name>
    <name type="synonym">Ophicephalus striatus</name>
    <dbReference type="NCBI Taxonomy" id="64152"/>
    <lineage>
        <taxon>Eukaryota</taxon>
        <taxon>Metazoa</taxon>
        <taxon>Chordata</taxon>
        <taxon>Craniata</taxon>
        <taxon>Vertebrata</taxon>
        <taxon>Euteleostomi</taxon>
        <taxon>Actinopterygii</taxon>
        <taxon>Neopterygii</taxon>
        <taxon>Teleostei</taxon>
        <taxon>Neoteleostei</taxon>
        <taxon>Acanthomorphata</taxon>
        <taxon>Anabantaria</taxon>
        <taxon>Anabantiformes</taxon>
        <taxon>Channoidei</taxon>
        <taxon>Channidae</taxon>
        <taxon>Channa</taxon>
    </lineage>
</organism>
<evidence type="ECO:0000256" key="11">
    <source>
        <dbReference type="PROSITE-ProRule" id="PRU00042"/>
    </source>
</evidence>
<comment type="subcellular location">
    <subcellularLocation>
        <location evidence="1">Nucleus</location>
    </subcellularLocation>
</comment>
<feature type="domain" description="C2H2-type" evidence="13">
    <location>
        <begin position="873"/>
        <end position="900"/>
    </location>
</feature>
<dbReference type="Pfam" id="PF00096">
    <property type="entry name" value="zf-C2H2"/>
    <property type="match status" value="10"/>
</dbReference>
<feature type="domain" description="C2H2-type" evidence="13">
    <location>
        <begin position="957"/>
        <end position="981"/>
    </location>
</feature>
<dbReference type="EMBL" id="JAUPFM010000019">
    <property type="protein sequence ID" value="KAK2820630.1"/>
    <property type="molecule type" value="Genomic_DNA"/>
</dbReference>
<feature type="region of interest" description="Disordered" evidence="12">
    <location>
        <begin position="437"/>
        <end position="459"/>
    </location>
</feature>
<feature type="domain" description="C2H2-type" evidence="13">
    <location>
        <begin position="735"/>
        <end position="762"/>
    </location>
</feature>
<keyword evidence="6" id="KW-0479">Metal-binding</keyword>
<dbReference type="GO" id="GO:0005634">
    <property type="term" value="C:nucleus"/>
    <property type="evidence" value="ECO:0007669"/>
    <property type="project" value="UniProtKB-SubCell"/>
</dbReference>
<dbReference type="SUPFAM" id="SSF57667">
    <property type="entry name" value="beta-beta-alpha zinc fingers"/>
    <property type="match status" value="8"/>
</dbReference>
<feature type="region of interest" description="Disordered" evidence="12">
    <location>
        <begin position="575"/>
        <end position="627"/>
    </location>
</feature>
<feature type="domain" description="C2H2-type" evidence="13">
    <location>
        <begin position="706"/>
        <end position="734"/>
    </location>
</feature>
<keyword evidence="5" id="KW-0949">S-adenosyl-L-methionine</keyword>
<feature type="domain" description="C2H2-type" evidence="13">
    <location>
        <begin position="554"/>
        <end position="581"/>
    </location>
</feature>
<evidence type="ECO:0000313" key="16">
    <source>
        <dbReference type="Proteomes" id="UP001187415"/>
    </source>
</evidence>
<evidence type="ECO:0000256" key="6">
    <source>
        <dbReference type="ARBA" id="ARBA00022723"/>
    </source>
</evidence>
<feature type="domain" description="C2H2-type" evidence="13">
    <location>
        <begin position="360"/>
        <end position="388"/>
    </location>
</feature>
<dbReference type="Gene3D" id="2.170.270.10">
    <property type="entry name" value="SET domain"/>
    <property type="match status" value="1"/>
</dbReference>
<evidence type="ECO:0000259" key="14">
    <source>
        <dbReference type="PROSITE" id="PS50280"/>
    </source>
</evidence>
<keyword evidence="3" id="KW-0489">Methyltransferase</keyword>
<accession>A0AA88ITW4</accession>
<evidence type="ECO:0000259" key="13">
    <source>
        <dbReference type="PROSITE" id="PS50157"/>
    </source>
</evidence>
<dbReference type="InterPro" id="IPR001214">
    <property type="entry name" value="SET_dom"/>
</dbReference>
<dbReference type="FunFam" id="3.30.160.60:FF:001775">
    <property type="entry name" value="PR domain containing 9"/>
    <property type="match status" value="1"/>
</dbReference>
<dbReference type="FunFam" id="3.30.160.60:FF:001498">
    <property type="entry name" value="Zinc finger protein 404"/>
    <property type="match status" value="1"/>
</dbReference>